<dbReference type="Pfam" id="PF04893">
    <property type="entry name" value="Yip1"/>
    <property type="match status" value="1"/>
</dbReference>
<keyword evidence="3 5" id="KW-1133">Transmembrane helix</keyword>
<evidence type="ECO:0000256" key="2">
    <source>
        <dbReference type="ARBA" id="ARBA00022692"/>
    </source>
</evidence>
<comment type="subcellular location">
    <subcellularLocation>
        <location evidence="1">Membrane</location>
        <topology evidence="1">Multi-pass membrane protein</topology>
    </subcellularLocation>
</comment>
<comment type="caution">
    <text evidence="7">The sequence shown here is derived from an EMBL/GenBank/DDBJ whole genome shotgun (WGS) entry which is preliminary data.</text>
</comment>
<protein>
    <recommendedName>
        <fullName evidence="6">Yip1 domain-containing protein</fullName>
    </recommendedName>
</protein>
<feature type="transmembrane region" description="Helical" evidence="5">
    <location>
        <begin position="202"/>
        <end position="227"/>
    </location>
</feature>
<sequence>MEANINTQDVGAKKPSLFGMITSPGVQFERMKTNKKVWGMFLLVALLQGLLGGLNAYVMYTSPEMLKMKKELGEMAGQSSLTSEVISGIGTSFASAMVGTLFIAAIYKMFMMFFGNDTPYKTLLNIVAYTNIVLIIGGLINSILSIIFGSGMSQYTSLGLLFTKGTFAYGIGNTIELFYVWNLLLIWLGLHITAGLSKVKASIPIIILFIIKAVFFAAIIVLIAKFLPGMLM</sequence>
<feature type="transmembrane region" description="Helical" evidence="5">
    <location>
        <begin position="167"/>
        <end position="190"/>
    </location>
</feature>
<feature type="transmembrane region" description="Helical" evidence="5">
    <location>
        <begin position="37"/>
        <end position="60"/>
    </location>
</feature>
<evidence type="ECO:0000256" key="1">
    <source>
        <dbReference type="ARBA" id="ARBA00004141"/>
    </source>
</evidence>
<proteinExistence type="predicted"/>
<dbReference type="RefSeq" id="WP_002191901.1">
    <property type="nucleotide sequence ID" value="NZ_CP036104.1"/>
</dbReference>
<dbReference type="GO" id="GO:0016020">
    <property type="term" value="C:membrane"/>
    <property type="evidence" value="ECO:0007669"/>
    <property type="project" value="UniProtKB-SubCell"/>
</dbReference>
<feature type="domain" description="Yip1" evidence="6">
    <location>
        <begin position="18"/>
        <end position="218"/>
    </location>
</feature>
<keyword evidence="2 5" id="KW-0812">Transmembrane</keyword>
<feature type="transmembrane region" description="Helical" evidence="5">
    <location>
        <begin position="122"/>
        <end position="147"/>
    </location>
</feature>
<gene>
    <name evidence="7" type="ORF">BW900_30355</name>
</gene>
<keyword evidence="4 5" id="KW-0472">Membrane</keyword>
<reference evidence="7 8" key="1">
    <citation type="submission" date="2017-01" db="EMBL/GenBank/DDBJ databases">
        <title>Bacillus cereus isolates.</title>
        <authorList>
            <person name="Beno S.M."/>
        </authorList>
    </citation>
    <scope>NUCLEOTIDE SEQUENCE [LARGE SCALE GENOMIC DNA]</scope>
    <source>
        <strain evidence="7 8">FSL W7-1108</strain>
    </source>
</reference>
<organism evidence="7 8">
    <name type="scientific">Bacillus mycoides</name>
    <dbReference type="NCBI Taxonomy" id="1405"/>
    <lineage>
        <taxon>Bacteria</taxon>
        <taxon>Bacillati</taxon>
        <taxon>Bacillota</taxon>
        <taxon>Bacilli</taxon>
        <taxon>Bacillales</taxon>
        <taxon>Bacillaceae</taxon>
        <taxon>Bacillus</taxon>
        <taxon>Bacillus cereus group</taxon>
    </lineage>
</organism>
<dbReference type="EMBL" id="MUAI01000084">
    <property type="protein sequence ID" value="OOR02822.1"/>
    <property type="molecule type" value="Genomic_DNA"/>
</dbReference>
<evidence type="ECO:0000259" key="6">
    <source>
        <dbReference type="Pfam" id="PF04893"/>
    </source>
</evidence>
<dbReference type="InterPro" id="IPR006977">
    <property type="entry name" value="Yip1_dom"/>
</dbReference>
<feature type="transmembrane region" description="Helical" evidence="5">
    <location>
        <begin position="85"/>
        <end position="110"/>
    </location>
</feature>
<evidence type="ECO:0000256" key="4">
    <source>
        <dbReference type="ARBA" id="ARBA00023136"/>
    </source>
</evidence>
<evidence type="ECO:0000256" key="3">
    <source>
        <dbReference type="ARBA" id="ARBA00022989"/>
    </source>
</evidence>
<evidence type="ECO:0000313" key="8">
    <source>
        <dbReference type="Proteomes" id="UP000190696"/>
    </source>
</evidence>
<dbReference type="Proteomes" id="UP000190696">
    <property type="component" value="Unassembled WGS sequence"/>
</dbReference>
<dbReference type="AlphaFoldDB" id="A0A1S9SYS9"/>
<accession>A0A1S9SYS9</accession>
<evidence type="ECO:0000256" key="5">
    <source>
        <dbReference type="SAM" id="Phobius"/>
    </source>
</evidence>
<name>A0A1S9SYS9_BACMY</name>
<evidence type="ECO:0000313" key="7">
    <source>
        <dbReference type="EMBL" id="OOR02822.1"/>
    </source>
</evidence>